<evidence type="ECO:0000313" key="6">
    <source>
        <dbReference type="Proteomes" id="UP000258102"/>
    </source>
</evidence>
<dbReference type="InterPro" id="IPR000055">
    <property type="entry name" value="Restrct_endonuc_typeI_TRD"/>
</dbReference>
<keyword evidence="2" id="KW-0680">Restriction system</keyword>
<protein>
    <submittedName>
        <fullName evidence="5">Restriction endonuclease subunit S</fullName>
    </submittedName>
</protein>
<dbReference type="AlphaFoldDB" id="A0AAD0RHR1"/>
<evidence type="ECO:0000256" key="3">
    <source>
        <dbReference type="ARBA" id="ARBA00023125"/>
    </source>
</evidence>
<dbReference type="Gene3D" id="3.90.220.20">
    <property type="entry name" value="DNA methylase specificity domains"/>
    <property type="match status" value="2"/>
</dbReference>
<evidence type="ECO:0000313" key="5">
    <source>
        <dbReference type="EMBL" id="AXR01899.1"/>
    </source>
</evidence>
<feature type="domain" description="Type I restriction modification DNA specificity" evidence="4">
    <location>
        <begin position="405"/>
        <end position="564"/>
    </location>
</feature>
<dbReference type="PANTHER" id="PTHR43140">
    <property type="entry name" value="TYPE-1 RESTRICTION ENZYME ECOKI SPECIFICITY PROTEIN"/>
    <property type="match status" value="1"/>
</dbReference>
<sequence length="584" mass="66003">MSVESVITENLDVWTSAIKTKSASGRGSSNKLELYGIKKLRELIIELALRGKLIQQEPDTVPISELINEIQEEKSRLIKEKRIKKQKSLPQIANEEYPYSIPKSWAWVRLGDVTSYGLSLKVEANDVNENTWVLELEDVEKVTSKLIKKVRFSERKFKSSKSVFESGDVVYGKLRPYLDKVIVTDEPGVCTTEMIPLRGYKHILPSFLRLVMKSPQFILYANESTHGMNLPRMGTDKARLAVIPFCVPQEQSRIVNQVEKLMALCDQLESQTESNIEAHKILVETLLATLTNAKDADELNESWQRISEHFDTLFTTEDSIDQLKQTILQLAVMGKLVKQDPNDEPASTLLARMSKNNEQFFNSKKVLPKSDTKNEPFELPSGWSFCNIEQLLDHTRKGMITGPFGSALKKSEHKLSGIPVWGIETIKNGKFTGVNKIFVDSKKAEELSSFNATRGDLIISRSGTIDEVCVIPDETEDGLISTNLLRVTLLKELIDPEFFCFTFKGSEMVLNKIKDMCAGTTRLFLNQKILKALIFPIPPLNEQRRIISKVEDLFLACEELKTKIDKAKLIQKNLADSISSSLVN</sequence>
<dbReference type="SUPFAM" id="SSF116734">
    <property type="entry name" value="DNA methylase specificity domain"/>
    <property type="match status" value="2"/>
</dbReference>
<evidence type="ECO:0000259" key="4">
    <source>
        <dbReference type="Pfam" id="PF01420"/>
    </source>
</evidence>
<keyword evidence="3" id="KW-0238">DNA-binding</keyword>
<gene>
    <name evidence="5" type="ORF">D0511_07265</name>
</gene>
<dbReference type="GO" id="GO:0004519">
    <property type="term" value="F:endonuclease activity"/>
    <property type="evidence" value="ECO:0007669"/>
    <property type="project" value="UniProtKB-KW"/>
</dbReference>
<dbReference type="InterPro" id="IPR044946">
    <property type="entry name" value="Restrct_endonuc_typeI_TRD_sf"/>
</dbReference>
<dbReference type="GO" id="GO:0009307">
    <property type="term" value="P:DNA restriction-modification system"/>
    <property type="evidence" value="ECO:0007669"/>
    <property type="project" value="UniProtKB-KW"/>
</dbReference>
<proteinExistence type="inferred from homology"/>
<dbReference type="InterPro" id="IPR051212">
    <property type="entry name" value="Type-I_RE_S_subunit"/>
</dbReference>
<keyword evidence="5" id="KW-0255">Endonuclease</keyword>
<dbReference type="Proteomes" id="UP000258102">
    <property type="component" value="Chromosome 1"/>
</dbReference>
<evidence type="ECO:0000256" key="1">
    <source>
        <dbReference type="ARBA" id="ARBA00010923"/>
    </source>
</evidence>
<organism evidence="5 6">
    <name type="scientific">Pseudoalteromonas piscicida</name>
    <dbReference type="NCBI Taxonomy" id="43662"/>
    <lineage>
        <taxon>Bacteria</taxon>
        <taxon>Pseudomonadati</taxon>
        <taxon>Pseudomonadota</taxon>
        <taxon>Gammaproteobacteria</taxon>
        <taxon>Alteromonadales</taxon>
        <taxon>Pseudoalteromonadaceae</taxon>
        <taxon>Pseudoalteromonas</taxon>
    </lineage>
</organism>
<dbReference type="KEGG" id="ppis:B1L02_10500"/>
<dbReference type="REBASE" id="268949">
    <property type="entry name" value="S.PpiDE2AORF7255P"/>
</dbReference>
<name>A0AAD0RHR1_PSEO7</name>
<keyword evidence="5" id="KW-0378">Hydrolase</keyword>
<dbReference type="Pfam" id="PF01420">
    <property type="entry name" value="Methylase_S"/>
    <property type="match status" value="1"/>
</dbReference>
<dbReference type="GO" id="GO:0003677">
    <property type="term" value="F:DNA binding"/>
    <property type="evidence" value="ECO:0007669"/>
    <property type="project" value="UniProtKB-KW"/>
</dbReference>
<keyword evidence="5" id="KW-0540">Nuclease</keyword>
<dbReference type="RefSeq" id="WP_088530970.1">
    <property type="nucleotide sequence ID" value="NZ_CP021646.1"/>
</dbReference>
<reference evidence="5 6" key="1">
    <citation type="submission" date="2018-08" db="EMBL/GenBank/DDBJ databases">
        <title>Whole Genome Sequences of Two Pseudoalteromonas piscicida Strains, DE1-A and DE2-A, which Exhibit Strong Antibacterial Activity against Vibrio vulnificus.</title>
        <authorList>
            <person name="Richards G.P."/>
            <person name="Needleman D.S."/>
            <person name="Watson M.A."/>
            <person name="Polson S.W."/>
        </authorList>
    </citation>
    <scope>NUCLEOTIDE SEQUENCE [LARGE SCALE GENOMIC DNA]</scope>
    <source>
        <strain evidence="5 6">DE2-A</strain>
    </source>
</reference>
<accession>A0AAD0RHR1</accession>
<dbReference type="EMBL" id="CP031761">
    <property type="protein sequence ID" value="AXR01899.1"/>
    <property type="molecule type" value="Genomic_DNA"/>
</dbReference>
<evidence type="ECO:0000256" key="2">
    <source>
        <dbReference type="ARBA" id="ARBA00022747"/>
    </source>
</evidence>
<comment type="similarity">
    <text evidence="1">Belongs to the type-I restriction system S methylase family.</text>
</comment>
<dbReference type="PANTHER" id="PTHR43140:SF1">
    <property type="entry name" value="TYPE I RESTRICTION ENZYME ECOKI SPECIFICITY SUBUNIT"/>
    <property type="match status" value="1"/>
</dbReference>